<feature type="domain" description="ABC transporter" evidence="5">
    <location>
        <begin position="2"/>
        <end position="218"/>
    </location>
</feature>
<dbReference type="EMBL" id="JACGBB010000019">
    <property type="protein sequence ID" value="MBZ7987912.1"/>
    <property type="molecule type" value="Genomic_DNA"/>
</dbReference>
<dbReference type="PROSITE" id="PS50893">
    <property type="entry name" value="ABC_TRANSPORTER_2"/>
    <property type="match status" value="1"/>
</dbReference>
<sequence>MIRLENITKYYILQNKQRHYIFKNLNFSFPDDCSIGLLGKNGAGKSTLLRILGGLELANKGRVITNQKISWPIGFSSGFQGSLSARDNIKFIARVYGYNSNEIKEKIEFVRAFAEIGSFFDEPVKNYSSGMKSRISFGISMAFDFDYYLIDEAGAVGDPSFKQKSVELYEKKLSTSKVIMVSHSADEIKRWCNKVVILANNEAKIYDVDEGLEIYKESC</sequence>
<evidence type="ECO:0000256" key="2">
    <source>
        <dbReference type="ARBA" id="ARBA00022448"/>
    </source>
</evidence>
<gene>
    <name evidence="6" type="ORF">AVCANL283_07370</name>
</gene>
<dbReference type="SUPFAM" id="SSF52540">
    <property type="entry name" value="P-loop containing nucleoside triphosphate hydrolases"/>
    <property type="match status" value="1"/>
</dbReference>
<dbReference type="Proteomes" id="UP000786183">
    <property type="component" value="Unassembled WGS sequence"/>
</dbReference>
<dbReference type="InterPro" id="IPR050683">
    <property type="entry name" value="Bact_Polysacc_Export_ATP-bd"/>
</dbReference>
<dbReference type="Gene3D" id="3.40.50.300">
    <property type="entry name" value="P-loop containing nucleotide triphosphate hydrolases"/>
    <property type="match status" value="1"/>
</dbReference>
<comment type="similarity">
    <text evidence="1">Belongs to the ABC transporter superfamily.</text>
</comment>
<dbReference type="Pfam" id="PF00005">
    <property type="entry name" value="ABC_tran"/>
    <property type="match status" value="1"/>
</dbReference>
<dbReference type="InterPro" id="IPR027417">
    <property type="entry name" value="P-loop_NTPase"/>
</dbReference>
<reference evidence="6 7" key="1">
    <citation type="submission" date="2020-07" db="EMBL/GenBank/DDBJ databases">
        <title>Transfer of Campylobacter canadensis to the novel genus Avispirillum gen. nov., that also includes two novel species recovered from migratory waterfowl: Avispirillum anseris sp. nov. and Avispirillum brantae sp. nov.</title>
        <authorList>
            <person name="Miller W.G."/>
            <person name="Chapman M.H."/>
            <person name="Yee E."/>
            <person name="Inglis G.D."/>
        </authorList>
    </citation>
    <scope>NUCLEOTIDE SEQUENCE [LARGE SCALE GENOMIC DNA]</scope>
    <source>
        <strain evidence="6 7">L283</strain>
    </source>
</reference>
<name>A0ABS7WUA6_9BACT</name>
<dbReference type="PANTHER" id="PTHR46743:SF2">
    <property type="entry name" value="TEICHOIC ACIDS EXPORT ATP-BINDING PROTEIN TAGH"/>
    <property type="match status" value="1"/>
</dbReference>
<dbReference type="InterPro" id="IPR017871">
    <property type="entry name" value="ABC_transporter-like_CS"/>
</dbReference>
<dbReference type="GO" id="GO:0005524">
    <property type="term" value="F:ATP binding"/>
    <property type="evidence" value="ECO:0007669"/>
    <property type="project" value="UniProtKB-KW"/>
</dbReference>
<dbReference type="InterPro" id="IPR003439">
    <property type="entry name" value="ABC_transporter-like_ATP-bd"/>
</dbReference>
<dbReference type="InterPro" id="IPR015860">
    <property type="entry name" value="ABC_transpr_TagH-like"/>
</dbReference>
<evidence type="ECO:0000256" key="3">
    <source>
        <dbReference type="ARBA" id="ARBA00022741"/>
    </source>
</evidence>
<keyword evidence="3" id="KW-0547">Nucleotide-binding</keyword>
<keyword evidence="7" id="KW-1185">Reference proteome</keyword>
<dbReference type="PANTHER" id="PTHR46743">
    <property type="entry name" value="TEICHOIC ACIDS EXPORT ATP-BINDING PROTEIN TAGH"/>
    <property type="match status" value="1"/>
</dbReference>
<proteinExistence type="inferred from homology"/>
<evidence type="ECO:0000256" key="4">
    <source>
        <dbReference type="ARBA" id="ARBA00022840"/>
    </source>
</evidence>
<evidence type="ECO:0000259" key="5">
    <source>
        <dbReference type="PROSITE" id="PS50893"/>
    </source>
</evidence>
<evidence type="ECO:0000256" key="1">
    <source>
        <dbReference type="ARBA" id="ARBA00005417"/>
    </source>
</evidence>
<dbReference type="RefSeq" id="WP_224316193.1">
    <property type="nucleotide sequence ID" value="NZ_JACGBB010000019.1"/>
</dbReference>
<keyword evidence="2" id="KW-0813">Transport</keyword>
<comment type="caution">
    <text evidence="6">The sequence shown here is derived from an EMBL/GenBank/DDBJ whole genome shotgun (WGS) entry which is preliminary data.</text>
</comment>
<organism evidence="6 7">
    <name type="scientific">Campylobacter canadensis</name>
    <dbReference type="NCBI Taxonomy" id="449520"/>
    <lineage>
        <taxon>Bacteria</taxon>
        <taxon>Pseudomonadati</taxon>
        <taxon>Campylobacterota</taxon>
        <taxon>Epsilonproteobacteria</taxon>
        <taxon>Campylobacterales</taxon>
        <taxon>Campylobacteraceae</taxon>
        <taxon>Campylobacter</taxon>
    </lineage>
</organism>
<accession>A0ABS7WUA6</accession>
<evidence type="ECO:0000313" key="6">
    <source>
        <dbReference type="EMBL" id="MBZ7987912.1"/>
    </source>
</evidence>
<keyword evidence="4 6" id="KW-0067">ATP-binding</keyword>
<evidence type="ECO:0000313" key="7">
    <source>
        <dbReference type="Proteomes" id="UP000786183"/>
    </source>
</evidence>
<dbReference type="PROSITE" id="PS00211">
    <property type="entry name" value="ABC_TRANSPORTER_1"/>
    <property type="match status" value="1"/>
</dbReference>
<protein>
    <submittedName>
        <fullName evidence="6">ABC transporter ATP-binding protein</fullName>
    </submittedName>
</protein>
<dbReference type="CDD" id="cd03220">
    <property type="entry name" value="ABC_KpsT_Wzt"/>
    <property type="match status" value="1"/>
</dbReference>